<dbReference type="PANTHER" id="PTHR24322">
    <property type="entry name" value="PKSB"/>
    <property type="match status" value="1"/>
</dbReference>
<evidence type="ECO:0000256" key="3">
    <source>
        <dbReference type="ARBA" id="ARBA00022516"/>
    </source>
</evidence>
<dbReference type="PANTHER" id="PTHR24322:SF489">
    <property type="entry name" value="ESTRADIOL 17-BETA-DEHYDROGENASE 11"/>
    <property type="match status" value="1"/>
</dbReference>
<proteinExistence type="inferred from homology"/>
<protein>
    <recommendedName>
        <fullName evidence="13">Estradiol 17-beta-dehydrogenase 11</fullName>
        <ecNumber evidence="11">1.1.1.62</ecNumber>
    </recommendedName>
    <alternativeName>
        <fullName evidence="14">17-beta-hydroxysteroid dehydrogenase 11</fullName>
    </alternativeName>
    <alternativeName>
        <fullName evidence="15">Dehydrogenase/reductase SDR family member 8</fullName>
    </alternativeName>
</protein>
<dbReference type="PRINTS" id="PR00081">
    <property type="entry name" value="GDHRDH"/>
</dbReference>
<dbReference type="GeneTree" id="ENSGT00940000160856"/>
<evidence type="ECO:0000256" key="6">
    <source>
        <dbReference type="ARBA" id="ARBA00022824"/>
    </source>
</evidence>
<evidence type="ECO:0000256" key="8">
    <source>
        <dbReference type="ARBA" id="ARBA00022955"/>
    </source>
</evidence>
<keyword evidence="8" id="KW-0752">Steroid biosynthesis</keyword>
<evidence type="ECO:0000256" key="7">
    <source>
        <dbReference type="ARBA" id="ARBA00022857"/>
    </source>
</evidence>
<dbReference type="EC" id="1.1.1.62" evidence="11"/>
<reference evidence="19" key="2">
    <citation type="submission" date="2025-09" db="UniProtKB">
        <authorList>
            <consortium name="Ensembl"/>
        </authorList>
    </citation>
    <scope>IDENTIFICATION</scope>
</reference>
<keyword evidence="18" id="KW-1133">Transmembrane helix</keyword>
<evidence type="ECO:0000313" key="20">
    <source>
        <dbReference type="Proteomes" id="UP000694392"/>
    </source>
</evidence>
<evidence type="ECO:0000256" key="10">
    <source>
        <dbReference type="ARBA" id="ARBA00023098"/>
    </source>
</evidence>
<dbReference type="InterPro" id="IPR036291">
    <property type="entry name" value="NAD(P)-bd_dom_sf"/>
</dbReference>
<comment type="subcellular location">
    <subcellularLocation>
        <location evidence="1">Endoplasmic reticulum</location>
    </subcellularLocation>
    <subcellularLocation>
        <location evidence="2">Lipid droplet</location>
    </subcellularLocation>
</comment>
<keyword evidence="10" id="KW-0443">Lipid metabolism</keyword>
<evidence type="ECO:0000256" key="17">
    <source>
        <dbReference type="ARBA" id="ARBA00048906"/>
    </source>
</evidence>
<evidence type="ECO:0000256" key="4">
    <source>
        <dbReference type="ARBA" id="ARBA00022677"/>
    </source>
</evidence>
<keyword evidence="6" id="KW-0256">Endoplasmic reticulum</keyword>
<dbReference type="Pfam" id="PF00106">
    <property type="entry name" value="adh_short"/>
    <property type="match status" value="1"/>
</dbReference>
<dbReference type="FunFam" id="3.40.50.720:FF:000615">
    <property type="entry name" value="17-beta-hydroxysteroid dehydrogenase 13 isoform X2"/>
    <property type="match status" value="1"/>
</dbReference>
<comment type="catalytic activity">
    <reaction evidence="16">
        <text>17beta-estradiol + NAD(+) = estrone + NADH + H(+)</text>
        <dbReference type="Rhea" id="RHEA:24612"/>
        <dbReference type="ChEBI" id="CHEBI:15378"/>
        <dbReference type="ChEBI" id="CHEBI:16469"/>
        <dbReference type="ChEBI" id="CHEBI:17263"/>
        <dbReference type="ChEBI" id="CHEBI:57540"/>
        <dbReference type="ChEBI" id="CHEBI:57945"/>
        <dbReference type="EC" id="1.1.1.62"/>
    </reaction>
</comment>
<evidence type="ECO:0000256" key="1">
    <source>
        <dbReference type="ARBA" id="ARBA00004240"/>
    </source>
</evidence>
<keyword evidence="5" id="KW-0732">Signal</keyword>
<dbReference type="Proteomes" id="UP000694392">
    <property type="component" value="Unplaced"/>
</dbReference>
<keyword evidence="18" id="KW-0472">Membrane</keyword>
<dbReference type="AlphaFoldDB" id="A0A8D0L7G5"/>
<name>A0A8D0L7G5_SPHPU</name>
<evidence type="ECO:0000256" key="18">
    <source>
        <dbReference type="SAM" id="Phobius"/>
    </source>
</evidence>
<dbReference type="InterPro" id="IPR002347">
    <property type="entry name" value="SDR_fam"/>
</dbReference>
<accession>A0A8D0L7G5</accession>
<sequence>MNLLLEVLWLLVTTIYFCLEAFVKLFAPVKRKSVRGETVLVTGAGHGIGRLTAYEFAKRQSKLVLWDINKHGIEETAEECRKLGAEAYAFVVDCSKREKIYSAAEKTTKEFLPAMMSINHGHIVTVASACGLSTLPFLVSYCSSKFAAVGFHKTLTQELAALGKDGIKTSCLCPVIVNTGFVKNPSQRLLPLLEPEHVANTLMEGILTNQKMIIVPPILNVLLMLERLLPERAIAGVSRLFEVKFDVAVGCKDKGKQVGTLSIVISYTKSNS</sequence>
<dbReference type="GO" id="GO:0004303">
    <property type="term" value="F:estradiol 17-beta-dehydrogenase [NAD(P)+] activity"/>
    <property type="evidence" value="ECO:0007669"/>
    <property type="project" value="UniProtKB-EC"/>
</dbReference>
<evidence type="ECO:0000256" key="9">
    <source>
        <dbReference type="ARBA" id="ARBA00023002"/>
    </source>
</evidence>
<evidence type="ECO:0000256" key="2">
    <source>
        <dbReference type="ARBA" id="ARBA00004502"/>
    </source>
</evidence>
<evidence type="ECO:0000256" key="14">
    <source>
        <dbReference type="ARBA" id="ARBA00042233"/>
    </source>
</evidence>
<keyword evidence="20" id="KW-1185">Reference proteome</keyword>
<evidence type="ECO:0000256" key="13">
    <source>
        <dbReference type="ARBA" id="ARBA00039801"/>
    </source>
</evidence>
<evidence type="ECO:0000313" key="19">
    <source>
        <dbReference type="Ensembl" id="ENSSPUP00000013179.1"/>
    </source>
</evidence>
<feature type="transmembrane region" description="Helical" evidence="18">
    <location>
        <begin position="6"/>
        <end position="27"/>
    </location>
</feature>
<keyword evidence="18" id="KW-0812">Transmembrane</keyword>
<reference evidence="19" key="1">
    <citation type="submission" date="2025-08" db="UniProtKB">
        <authorList>
            <consortium name="Ensembl"/>
        </authorList>
    </citation>
    <scope>IDENTIFICATION</scope>
</reference>
<dbReference type="GO" id="GO:0006694">
    <property type="term" value="P:steroid biosynthetic process"/>
    <property type="evidence" value="ECO:0007669"/>
    <property type="project" value="UniProtKB-KW"/>
</dbReference>
<dbReference type="GO" id="GO:0005811">
    <property type="term" value="C:lipid droplet"/>
    <property type="evidence" value="ECO:0007669"/>
    <property type="project" value="UniProtKB-SubCell"/>
</dbReference>
<evidence type="ECO:0000256" key="16">
    <source>
        <dbReference type="ARBA" id="ARBA00048022"/>
    </source>
</evidence>
<keyword evidence="7" id="KW-0521">NADP</keyword>
<evidence type="ECO:0000256" key="12">
    <source>
        <dbReference type="ARBA" id="ARBA00038261"/>
    </source>
</evidence>
<keyword evidence="9" id="KW-0560">Oxidoreductase</keyword>
<keyword evidence="3" id="KW-0444">Lipid biosynthesis</keyword>
<comment type="similarity">
    <text evidence="12">Belongs to the short-chain dehydrogenases/reductases (SDR) family. 17-beta-HSD 3 subfamily.</text>
</comment>
<dbReference type="Gene3D" id="3.40.50.720">
    <property type="entry name" value="NAD(P)-binding Rossmann-like Domain"/>
    <property type="match status" value="2"/>
</dbReference>
<keyword evidence="4" id="KW-0551">Lipid droplet</keyword>
<dbReference type="GO" id="GO:0005783">
    <property type="term" value="C:endoplasmic reticulum"/>
    <property type="evidence" value="ECO:0007669"/>
    <property type="project" value="UniProtKB-SubCell"/>
</dbReference>
<dbReference type="Ensembl" id="ENSSPUT00000014054.1">
    <property type="protein sequence ID" value="ENSSPUP00000013179.1"/>
    <property type="gene ID" value="ENSSPUG00000010123.1"/>
</dbReference>
<comment type="catalytic activity">
    <reaction evidence="17">
        <text>17beta-estradiol + NADP(+) = estrone + NADPH + H(+)</text>
        <dbReference type="Rhea" id="RHEA:24616"/>
        <dbReference type="ChEBI" id="CHEBI:15378"/>
        <dbReference type="ChEBI" id="CHEBI:16469"/>
        <dbReference type="ChEBI" id="CHEBI:17263"/>
        <dbReference type="ChEBI" id="CHEBI:57783"/>
        <dbReference type="ChEBI" id="CHEBI:58349"/>
        <dbReference type="EC" id="1.1.1.62"/>
    </reaction>
</comment>
<organism evidence="19 20">
    <name type="scientific">Sphenodon punctatus</name>
    <name type="common">Tuatara</name>
    <name type="synonym">Hatteria punctata</name>
    <dbReference type="NCBI Taxonomy" id="8508"/>
    <lineage>
        <taxon>Eukaryota</taxon>
        <taxon>Metazoa</taxon>
        <taxon>Chordata</taxon>
        <taxon>Craniata</taxon>
        <taxon>Vertebrata</taxon>
        <taxon>Euteleostomi</taxon>
        <taxon>Lepidosauria</taxon>
        <taxon>Sphenodontia</taxon>
        <taxon>Sphenodontidae</taxon>
        <taxon>Sphenodon</taxon>
    </lineage>
</organism>
<evidence type="ECO:0000256" key="15">
    <source>
        <dbReference type="ARBA" id="ARBA00042911"/>
    </source>
</evidence>
<evidence type="ECO:0000256" key="11">
    <source>
        <dbReference type="ARBA" id="ARBA00024072"/>
    </source>
</evidence>
<dbReference type="SUPFAM" id="SSF51735">
    <property type="entry name" value="NAD(P)-binding Rossmann-fold domains"/>
    <property type="match status" value="1"/>
</dbReference>
<dbReference type="CDD" id="cd05339">
    <property type="entry name" value="17beta-HSDXI-like_SDR_c"/>
    <property type="match status" value="1"/>
</dbReference>
<evidence type="ECO:0000256" key="5">
    <source>
        <dbReference type="ARBA" id="ARBA00022729"/>
    </source>
</evidence>